<feature type="transmembrane region" description="Helical" evidence="1">
    <location>
        <begin position="156"/>
        <end position="189"/>
    </location>
</feature>
<dbReference type="Proteomes" id="UP000824204">
    <property type="component" value="Unassembled WGS sequence"/>
</dbReference>
<name>A0A9D1V739_9FIRM</name>
<dbReference type="AlphaFoldDB" id="A0A9D1V739"/>
<feature type="transmembrane region" description="Helical" evidence="1">
    <location>
        <begin position="125"/>
        <end position="144"/>
    </location>
</feature>
<accession>A0A9D1V739</accession>
<sequence>MTTQFLGAVLLPYLAIAAAALLLGKYGGRARGLVVRWVFALMLSAGIAKQIVAVRTGVWHTMVPLHFSSTFYLTVGCSVFAKNFLRRAGQSLLFVSGVLMTVVLFVDPVAVLGEPALVFTSHIRAHGYFFHMAAAFQMFVLLFSGELSLGRYDAHIFALFVAAWCALAIPGAFYFRINFMGILVSYIPLLERLRLAAGTPLYLTVCYSLLVLSVYAFLFVCKKLSRMPVFRAKSALYGK</sequence>
<feature type="transmembrane region" description="Helical" evidence="1">
    <location>
        <begin position="58"/>
        <end position="80"/>
    </location>
</feature>
<evidence type="ECO:0000313" key="3">
    <source>
        <dbReference type="Proteomes" id="UP000824204"/>
    </source>
</evidence>
<feature type="transmembrane region" description="Helical" evidence="1">
    <location>
        <begin position="33"/>
        <end position="52"/>
    </location>
</feature>
<gene>
    <name evidence="2" type="ORF">H9741_00770</name>
</gene>
<feature type="transmembrane region" description="Helical" evidence="1">
    <location>
        <begin position="6"/>
        <end position="26"/>
    </location>
</feature>
<keyword evidence="1" id="KW-0812">Transmembrane</keyword>
<evidence type="ECO:0008006" key="4">
    <source>
        <dbReference type="Google" id="ProtNLM"/>
    </source>
</evidence>
<dbReference type="EMBL" id="DXFX01000009">
    <property type="protein sequence ID" value="HIX06989.1"/>
    <property type="molecule type" value="Genomic_DNA"/>
</dbReference>
<organism evidence="2 3">
    <name type="scientific">Candidatus Borkfalkia faecipullorum</name>
    <dbReference type="NCBI Taxonomy" id="2838510"/>
    <lineage>
        <taxon>Bacteria</taxon>
        <taxon>Bacillati</taxon>
        <taxon>Bacillota</taxon>
        <taxon>Clostridia</taxon>
        <taxon>Christensenellales</taxon>
        <taxon>Christensenellaceae</taxon>
        <taxon>Candidatus Borkfalkia</taxon>
    </lineage>
</organism>
<protein>
    <recommendedName>
        <fullName evidence="4">YwaF family protein</fullName>
    </recommendedName>
</protein>
<feature type="transmembrane region" description="Helical" evidence="1">
    <location>
        <begin position="201"/>
        <end position="221"/>
    </location>
</feature>
<keyword evidence="1" id="KW-0472">Membrane</keyword>
<comment type="caution">
    <text evidence="2">The sequence shown here is derived from an EMBL/GenBank/DDBJ whole genome shotgun (WGS) entry which is preliminary data.</text>
</comment>
<reference evidence="2" key="1">
    <citation type="journal article" date="2021" name="PeerJ">
        <title>Extensive microbial diversity within the chicken gut microbiome revealed by metagenomics and culture.</title>
        <authorList>
            <person name="Gilroy R."/>
            <person name="Ravi A."/>
            <person name="Getino M."/>
            <person name="Pursley I."/>
            <person name="Horton D.L."/>
            <person name="Alikhan N.F."/>
            <person name="Baker D."/>
            <person name="Gharbi K."/>
            <person name="Hall N."/>
            <person name="Watson M."/>
            <person name="Adriaenssens E.M."/>
            <person name="Foster-Nyarko E."/>
            <person name="Jarju S."/>
            <person name="Secka A."/>
            <person name="Antonio M."/>
            <person name="Oren A."/>
            <person name="Chaudhuri R.R."/>
            <person name="La Ragione R."/>
            <person name="Hildebrand F."/>
            <person name="Pallen M.J."/>
        </authorList>
    </citation>
    <scope>NUCLEOTIDE SEQUENCE</scope>
    <source>
        <strain evidence="2">811</strain>
    </source>
</reference>
<keyword evidence="1" id="KW-1133">Transmembrane helix</keyword>
<reference evidence="2" key="2">
    <citation type="submission" date="2021-04" db="EMBL/GenBank/DDBJ databases">
        <authorList>
            <person name="Gilroy R."/>
        </authorList>
    </citation>
    <scope>NUCLEOTIDE SEQUENCE</scope>
    <source>
        <strain evidence="2">811</strain>
    </source>
</reference>
<evidence type="ECO:0000256" key="1">
    <source>
        <dbReference type="SAM" id="Phobius"/>
    </source>
</evidence>
<evidence type="ECO:0000313" key="2">
    <source>
        <dbReference type="EMBL" id="HIX06989.1"/>
    </source>
</evidence>
<feature type="transmembrane region" description="Helical" evidence="1">
    <location>
        <begin position="92"/>
        <end position="113"/>
    </location>
</feature>
<proteinExistence type="predicted"/>